<dbReference type="OrthoDB" id="1654473at2"/>
<dbReference type="GO" id="GO:0005886">
    <property type="term" value="C:plasma membrane"/>
    <property type="evidence" value="ECO:0007669"/>
    <property type="project" value="UniProtKB-SubCell"/>
</dbReference>
<dbReference type="Proteomes" id="UP000030528">
    <property type="component" value="Unassembled WGS sequence"/>
</dbReference>
<dbReference type="GO" id="GO:0000917">
    <property type="term" value="P:division septum assembly"/>
    <property type="evidence" value="ECO:0007669"/>
    <property type="project" value="UniProtKB-KW"/>
</dbReference>
<dbReference type="STRING" id="1385510.GCA_000425205_00872"/>
<evidence type="ECO:0000256" key="7">
    <source>
        <dbReference type="ARBA" id="ARBA00023306"/>
    </source>
</evidence>
<organism evidence="10 11">
    <name type="scientific">Pontibacillus halophilus JSM 076056 = DSM 19796</name>
    <dbReference type="NCBI Taxonomy" id="1385510"/>
    <lineage>
        <taxon>Bacteria</taxon>
        <taxon>Bacillati</taxon>
        <taxon>Bacillota</taxon>
        <taxon>Bacilli</taxon>
        <taxon>Bacillales</taxon>
        <taxon>Bacillaceae</taxon>
        <taxon>Pontibacillus</taxon>
    </lineage>
</organism>
<keyword evidence="5 8" id="KW-0472">Membrane</keyword>
<comment type="similarity">
    <text evidence="8">Belongs to the EzrA family.</text>
</comment>
<keyword evidence="6 8" id="KW-0717">Septation</keyword>
<gene>
    <name evidence="8" type="primary">ezrA</name>
    <name evidence="10" type="ORF">N781_09805</name>
</gene>
<feature type="coiled-coil region" evidence="8">
    <location>
        <begin position="253"/>
        <end position="424"/>
    </location>
</feature>
<evidence type="ECO:0000256" key="9">
    <source>
        <dbReference type="SAM" id="Phobius"/>
    </source>
</evidence>
<feature type="transmembrane region" description="Helical" evidence="9">
    <location>
        <begin position="6"/>
        <end position="22"/>
    </location>
</feature>
<keyword evidence="3 8" id="KW-1133">Transmembrane helix</keyword>
<keyword evidence="7 8" id="KW-0131">Cell cycle</keyword>
<evidence type="ECO:0000256" key="4">
    <source>
        <dbReference type="ARBA" id="ARBA00023054"/>
    </source>
</evidence>
<dbReference type="GO" id="GO:0000921">
    <property type="term" value="P:septin ring assembly"/>
    <property type="evidence" value="ECO:0007669"/>
    <property type="project" value="InterPro"/>
</dbReference>
<protein>
    <recommendedName>
        <fullName evidence="8">Septation ring formation regulator EzrA</fullName>
    </recommendedName>
</protein>
<dbReference type="Pfam" id="PF06160">
    <property type="entry name" value="EzrA"/>
    <property type="match status" value="1"/>
</dbReference>
<dbReference type="HAMAP" id="MF_00728">
    <property type="entry name" value="EzrA"/>
    <property type="match status" value="1"/>
</dbReference>
<evidence type="ECO:0000256" key="2">
    <source>
        <dbReference type="ARBA" id="ARBA00022692"/>
    </source>
</evidence>
<proteinExistence type="inferred from homology"/>
<accession>A0A0A5GQ20</accession>
<keyword evidence="10" id="KW-0418">Kinase</keyword>
<evidence type="ECO:0000256" key="1">
    <source>
        <dbReference type="ARBA" id="ARBA00022618"/>
    </source>
</evidence>
<sequence length="564" mass="66991">MEYIIGVIVIVIVGMIVGFIMRKRIYDEVDRLENWKLSIMNREVAEELAKVKSLNLSGQTQERFEAWRDEWDRILSKQLPELEEILYDAEEKADKYRFQSAKKVLGQLEQHLLEIDQSIDNMFQELETLLSSERDGREEMEEILPQIKKLRKQLLQHRHHYGKSEAHFEQQLNEIAEETNAFHEHIENGNYLEAHELVQQLKEQLDAISVQIEEFPKLFRAVKQEYPSQLDELLAGVKEMTEDDYRIEQFQYEQEITEYKELLQKDLQKLEQVELKEVREHLEELDQRIQDIYAQLEREALARSYIEKQQPILMDKMEETIESAQGTKKEVNILQTTYYLKEKDIETFLGMEQWLKKLLMQFEDIQNQIDGSEELYSSIREQMEEWETQFDKLVRQHNDYKEFLHTLRKDEWEAKEKIDEMKQDLVLIHRKLKKSNIPGVPIYLQEVLQHASNSLEQVATSLDSEPFNLSEMQEELNQAVQSVDRAKEQTNLVLDQADFAETLIQYANRYRSKNPSLAKALHDSEQAFRQYDYDRAVQQASDALERVEPGAVKRLEELEEVSIV</sequence>
<feature type="topological domain" description="Cytoplasmic" evidence="8">
    <location>
        <begin position="22"/>
        <end position="564"/>
    </location>
</feature>
<dbReference type="GO" id="GO:0016301">
    <property type="term" value="F:kinase activity"/>
    <property type="evidence" value="ECO:0007669"/>
    <property type="project" value="UniProtKB-KW"/>
</dbReference>
<evidence type="ECO:0000256" key="5">
    <source>
        <dbReference type="ARBA" id="ARBA00023136"/>
    </source>
</evidence>
<dbReference type="RefSeq" id="WP_026801908.1">
    <property type="nucleotide sequence ID" value="NZ_AVPE01000002.1"/>
</dbReference>
<evidence type="ECO:0000313" key="10">
    <source>
        <dbReference type="EMBL" id="KGX93343.1"/>
    </source>
</evidence>
<evidence type="ECO:0000313" key="11">
    <source>
        <dbReference type="Proteomes" id="UP000030528"/>
    </source>
</evidence>
<feature type="topological domain" description="Extracellular" evidence="8">
    <location>
        <begin position="1"/>
        <end position="2"/>
    </location>
</feature>
<comment type="caution">
    <text evidence="10">The sequence shown here is derived from an EMBL/GenBank/DDBJ whole genome shotgun (WGS) entry which is preliminary data.</text>
</comment>
<reference evidence="10 11" key="1">
    <citation type="submission" date="2013-08" db="EMBL/GenBank/DDBJ databases">
        <authorList>
            <person name="Huang J."/>
            <person name="Wang G."/>
        </authorList>
    </citation>
    <scope>NUCLEOTIDE SEQUENCE [LARGE SCALE GENOMIC DNA]</scope>
    <source>
        <strain evidence="10 11">JSM 076056</strain>
    </source>
</reference>
<comment type="subcellular location">
    <subcellularLocation>
        <location evidence="8">Cell membrane</location>
        <topology evidence="8">Single-pass membrane protein</topology>
    </subcellularLocation>
    <text evidence="8">Colocalized with FtsZ to the nascent septal site.</text>
</comment>
<dbReference type="InterPro" id="IPR010379">
    <property type="entry name" value="EzrA"/>
</dbReference>
<keyword evidence="8" id="KW-1003">Cell membrane</keyword>
<evidence type="ECO:0000256" key="6">
    <source>
        <dbReference type="ARBA" id="ARBA00023210"/>
    </source>
</evidence>
<keyword evidence="1 8" id="KW-0132">Cell division</keyword>
<comment type="function">
    <text evidence="8">Negative regulator of FtsZ ring formation; modulates the frequency and position of FtsZ ring formation. Inhibits FtsZ ring formation at polar sites. Interacts either with FtsZ or with one of its binding partners to promote depolymerization.</text>
</comment>
<dbReference type="NCBIfam" id="NF003413">
    <property type="entry name" value="PRK04778.1-7"/>
    <property type="match status" value="1"/>
</dbReference>
<evidence type="ECO:0000256" key="3">
    <source>
        <dbReference type="ARBA" id="ARBA00022989"/>
    </source>
</evidence>
<evidence type="ECO:0000256" key="8">
    <source>
        <dbReference type="HAMAP-Rule" id="MF_00728"/>
    </source>
</evidence>
<keyword evidence="2 8" id="KW-0812">Transmembrane</keyword>
<name>A0A0A5GQ20_9BACI</name>
<keyword evidence="10" id="KW-0808">Transferase</keyword>
<dbReference type="AlphaFoldDB" id="A0A0A5GQ20"/>
<dbReference type="eggNOG" id="COG4477">
    <property type="taxonomic scope" value="Bacteria"/>
</dbReference>
<dbReference type="GO" id="GO:0005940">
    <property type="term" value="C:septin ring"/>
    <property type="evidence" value="ECO:0007669"/>
    <property type="project" value="InterPro"/>
</dbReference>
<keyword evidence="11" id="KW-1185">Reference proteome</keyword>
<keyword evidence="4 8" id="KW-0175">Coiled coil</keyword>
<dbReference type="EMBL" id="AVPE01000002">
    <property type="protein sequence ID" value="KGX93343.1"/>
    <property type="molecule type" value="Genomic_DNA"/>
</dbReference>